<dbReference type="Gene3D" id="2.40.70.10">
    <property type="entry name" value="Acid Proteases"/>
    <property type="match status" value="1"/>
</dbReference>
<dbReference type="KEGG" id="rsu:NHU_02710"/>
<dbReference type="InterPro" id="IPR021109">
    <property type="entry name" value="Peptidase_aspartic_dom_sf"/>
</dbReference>
<evidence type="ECO:0000313" key="3">
    <source>
        <dbReference type="Proteomes" id="UP000064912"/>
    </source>
</evidence>
<evidence type="ECO:0008006" key="4">
    <source>
        <dbReference type="Google" id="ProtNLM"/>
    </source>
</evidence>
<keyword evidence="1" id="KW-1133">Transmembrane helix</keyword>
<protein>
    <recommendedName>
        <fullName evidence="4">TIGR02281 family clan AA aspartic protease</fullName>
    </recommendedName>
</protein>
<evidence type="ECO:0000256" key="1">
    <source>
        <dbReference type="SAM" id="Phobius"/>
    </source>
</evidence>
<dbReference type="GO" id="GO:0006508">
    <property type="term" value="P:proteolysis"/>
    <property type="evidence" value="ECO:0007669"/>
    <property type="project" value="InterPro"/>
</dbReference>
<dbReference type="GO" id="GO:0004190">
    <property type="term" value="F:aspartic-type endopeptidase activity"/>
    <property type="evidence" value="ECO:0007669"/>
    <property type="project" value="InterPro"/>
</dbReference>
<dbReference type="Proteomes" id="UP000064912">
    <property type="component" value="Chromosome"/>
</dbReference>
<dbReference type="AlphaFoldDB" id="A0A0D6B445"/>
<name>A0A0D6B445_RHOSU</name>
<feature type="transmembrane region" description="Helical" evidence="1">
    <location>
        <begin position="38"/>
        <end position="56"/>
    </location>
</feature>
<dbReference type="InterPro" id="IPR011969">
    <property type="entry name" value="Clan_AA_Asp_peptidase_C"/>
</dbReference>
<dbReference type="RefSeq" id="WP_042460720.1">
    <property type="nucleotide sequence ID" value="NZ_CP015421.1"/>
</dbReference>
<dbReference type="SUPFAM" id="SSF50630">
    <property type="entry name" value="Acid proteases"/>
    <property type="match status" value="1"/>
</dbReference>
<sequence length="193" mass="21464">MTGDDFGRLIYLVLLGSVIAGYFLLSNRHRLGHVAQQAAIWGLIFIGAIAGFGLWSDIRHQVAPSQTVFGEERRIEVPRAPDGHYYMTVEVNGTPLHFVVDTGATDVVLTRKDAARVGLDPEDLQYFGEAHTANGTVRTAPVRLDTVAIGPIVDRNLRAFVNAGEMHDSLLGMAYLNRFERIEFVRDRMILTR</sequence>
<dbReference type="InterPro" id="IPR001969">
    <property type="entry name" value="Aspartic_peptidase_AS"/>
</dbReference>
<dbReference type="GeneID" id="93539394"/>
<dbReference type="PATRIC" id="fig|35806.4.peg.2787"/>
<dbReference type="CDD" id="cd05483">
    <property type="entry name" value="retropepsin_like_bacteria"/>
    <property type="match status" value="1"/>
</dbReference>
<dbReference type="eggNOG" id="COG3577">
    <property type="taxonomic scope" value="Bacteria"/>
</dbReference>
<accession>A0A0D6B445</accession>
<dbReference type="EMBL" id="AP014800">
    <property type="protein sequence ID" value="BAQ69857.1"/>
    <property type="molecule type" value="Genomic_DNA"/>
</dbReference>
<dbReference type="Pfam" id="PF13975">
    <property type="entry name" value="gag-asp_proteas"/>
    <property type="match status" value="1"/>
</dbReference>
<keyword evidence="1" id="KW-0812">Transmembrane</keyword>
<proteinExistence type="predicted"/>
<feature type="transmembrane region" description="Helical" evidence="1">
    <location>
        <begin position="6"/>
        <end position="26"/>
    </location>
</feature>
<dbReference type="NCBIfam" id="TIGR02281">
    <property type="entry name" value="clan_AA_DTGA"/>
    <property type="match status" value="1"/>
</dbReference>
<gene>
    <name evidence="2" type="ORF">NHU_02710</name>
</gene>
<evidence type="ECO:0000313" key="2">
    <source>
        <dbReference type="EMBL" id="BAQ69857.1"/>
    </source>
</evidence>
<organism evidence="2 3">
    <name type="scientific">Rhodovulum sulfidophilum</name>
    <name type="common">Rhodobacter sulfidophilus</name>
    <dbReference type="NCBI Taxonomy" id="35806"/>
    <lineage>
        <taxon>Bacteria</taxon>
        <taxon>Pseudomonadati</taxon>
        <taxon>Pseudomonadota</taxon>
        <taxon>Alphaproteobacteria</taxon>
        <taxon>Rhodobacterales</taxon>
        <taxon>Paracoccaceae</taxon>
        <taxon>Rhodovulum</taxon>
    </lineage>
</organism>
<keyword evidence="1" id="KW-0472">Membrane</keyword>
<reference evidence="2 3" key="1">
    <citation type="submission" date="2015-02" db="EMBL/GenBank/DDBJ databases">
        <title>Genome sequene of Rhodovulum sulfidophilum DSM 2351.</title>
        <authorList>
            <person name="Nagao N."/>
        </authorList>
    </citation>
    <scope>NUCLEOTIDE SEQUENCE [LARGE SCALE GENOMIC DNA]</scope>
    <source>
        <strain evidence="2 3">DSM 2351</strain>
    </source>
</reference>
<dbReference type="InterPro" id="IPR034122">
    <property type="entry name" value="Retropepsin-like_bacterial"/>
</dbReference>
<dbReference type="PROSITE" id="PS00141">
    <property type="entry name" value="ASP_PROTEASE"/>
    <property type="match status" value="1"/>
</dbReference>